<accession>A0A6L8VHJ8</accession>
<dbReference type="Proteomes" id="UP000477083">
    <property type="component" value="Unassembled WGS sequence"/>
</dbReference>
<feature type="domain" description="VapC50 C-terminal" evidence="2">
    <location>
        <begin position="126"/>
        <end position="178"/>
    </location>
</feature>
<dbReference type="InterPro" id="IPR002716">
    <property type="entry name" value="PIN_dom"/>
</dbReference>
<dbReference type="OrthoDB" id="211933at2"/>
<dbReference type="AlphaFoldDB" id="A0A6L8VHJ8"/>
<gene>
    <name evidence="3" type="ORF">GS660_12280</name>
</gene>
<dbReference type="SUPFAM" id="SSF88723">
    <property type="entry name" value="PIN domain-like"/>
    <property type="match status" value="1"/>
</dbReference>
<reference evidence="3 4" key="1">
    <citation type="submission" date="2020-01" db="EMBL/GenBank/DDBJ databases">
        <title>Frigidibacter albus SP32T (=CGMCC 1.13995T).</title>
        <authorList>
            <person name="Liao X."/>
        </authorList>
    </citation>
    <scope>NUCLEOTIDE SEQUENCE [LARGE SCALE GENOMIC DNA]</scope>
    <source>
        <strain evidence="3 4">SP32</strain>
    </source>
</reference>
<protein>
    <submittedName>
        <fullName evidence="3">PIN domain-containing protein</fullName>
    </submittedName>
</protein>
<proteinExistence type="predicted"/>
<feature type="domain" description="PIN" evidence="1">
    <location>
        <begin position="2"/>
        <end position="108"/>
    </location>
</feature>
<evidence type="ECO:0000313" key="4">
    <source>
        <dbReference type="Proteomes" id="UP000477083"/>
    </source>
</evidence>
<organism evidence="3 4">
    <name type="scientific">Frigidibacter albus</name>
    <dbReference type="NCBI Taxonomy" id="1465486"/>
    <lineage>
        <taxon>Bacteria</taxon>
        <taxon>Pseudomonadati</taxon>
        <taxon>Pseudomonadota</taxon>
        <taxon>Alphaproteobacteria</taxon>
        <taxon>Rhodobacterales</taxon>
        <taxon>Paracoccaceae</taxon>
        <taxon>Frigidibacter</taxon>
    </lineage>
</organism>
<dbReference type="InterPro" id="IPR058652">
    <property type="entry name" value="VapC50_C"/>
</dbReference>
<sequence>MRAVLDACVLYPTVLREVMLGLAGRGLYTPLWSPRLLEEWARAAARLGPGQEVVARGEAVAAALRFPGASVEFAPGADLALDLPDADDRHVLAAAIAADADAIITLNLRDFPSWALAPKGLRAVHPDEFLLDLWRAHPAAVAAVVEAVRAEAERLSAEPQPLRALMKRARLPRLGKALAG</sequence>
<evidence type="ECO:0000259" key="2">
    <source>
        <dbReference type="Pfam" id="PF26343"/>
    </source>
</evidence>
<dbReference type="Pfam" id="PF26343">
    <property type="entry name" value="VapC50_C"/>
    <property type="match status" value="1"/>
</dbReference>
<comment type="caution">
    <text evidence="3">The sequence shown here is derived from an EMBL/GenBank/DDBJ whole genome shotgun (WGS) entry which is preliminary data.</text>
</comment>
<dbReference type="RefSeq" id="WP_161346888.1">
    <property type="nucleotide sequence ID" value="NZ_BMGW01000007.1"/>
</dbReference>
<keyword evidence="4" id="KW-1185">Reference proteome</keyword>
<evidence type="ECO:0000313" key="3">
    <source>
        <dbReference type="EMBL" id="MZQ89867.1"/>
    </source>
</evidence>
<name>A0A6L8VHJ8_9RHOB</name>
<dbReference type="InterPro" id="IPR029060">
    <property type="entry name" value="PIN-like_dom_sf"/>
</dbReference>
<dbReference type="Pfam" id="PF13470">
    <property type="entry name" value="PIN_3"/>
    <property type="match status" value="1"/>
</dbReference>
<dbReference type="NCBIfam" id="NF046100">
    <property type="entry name" value="RSP_2648_fam_PIN"/>
    <property type="match status" value="1"/>
</dbReference>
<evidence type="ECO:0000259" key="1">
    <source>
        <dbReference type="Pfam" id="PF13470"/>
    </source>
</evidence>
<dbReference type="EMBL" id="WWNR01000007">
    <property type="protein sequence ID" value="MZQ89867.1"/>
    <property type="molecule type" value="Genomic_DNA"/>
</dbReference>